<evidence type="ECO:0008006" key="4">
    <source>
        <dbReference type="Google" id="ProtNLM"/>
    </source>
</evidence>
<feature type="transmembrane region" description="Helical" evidence="1">
    <location>
        <begin position="129"/>
        <end position="150"/>
    </location>
</feature>
<feature type="transmembrane region" description="Helical" evidence="1">
    <location>
        <begin position="6"/>
        <end position="26"/>
    </location>
</feature>
<organism evidence="2 3">
    <name type="scientific">Massilia aquatica</name>
    <dbReference type="NCBI Taxonomy" id="2609000"/>
    <lineage>
        <taxon>Bacteria</taxon>
        <taxon>Pseudomonadati</taxon>
        <taxon>Pseudomonadota</taxon>
        <taxon>Betaproteobacteria</taxon>
        <taxon>Burkholderiales</taxon>
        <taxon>Oxalobacteraceae</taxon>
        <taxon>Telluria group</taxon>
        <taxon>Massilia</taxon>
    </lineage>
</organism>
<feature type="transmembrane region" description="Helical" evidence="1">
    <location>
        <begin position="38"/>
        <end position="55"/>
    </location>
</feature>
<accession>A0ABX0MM98</accession>
<comment type="caution">
    <text evidence="2">The sequence shown here is derived from an EMBL/GenBank/DDBJ whole genome shotgun (WGS) entry which is preliminary data.</text>
</comment>
<keyword evidence="3" id="KW-1185">Reference proteome</keyword>
<feature type="transmembrane region" description="Helical" evidence="1">
    <location>
        <begin position="61"/>
        <end position="79"/>
    </location>
</feature>
<dbReference type="Proteomes" id="UP000819052">
    <property type="component" value="Unassembled WGS sequence"/>
</dbReference>
<dbReference type="InterPro" id="IPR046730">
    <property type="entry name" value="DUF6622"/>
</dbReference>
<gene>
    <name evidence="2" type="ORF">F1609_24575</name>
</gene>
<sequence length="176" mass="18585">MLIQILTHTPLYVWAILALLVYRGVVAMRDREMAIRKLFIIPAIMLALSLQDIAAKFGATVLPLGAWAGALVAVMLLVWKFSSAAASAGATPGTMRVHGSAVPLVMMVAIFFTKYVTAVTLVMHPGASHNALLSASVCALFGVFNGYFLGRLAGQLMTWQSLRASGAGSSYLASAA</sequence>
<evidence type="ECO:0000313" key="3">
    <source>
        <dbReference type="Proteomes" id="UP000819052"/>
    </source>
</evidence>
<protein>
    <recommendedName>
        <fullName evidence="4">Transmembrane protein</fullName>
    </recommendedName>
</protein>
<keyword evidence="1" id="KW-1133">Transmembrane helix</keyword>
<dbReference type="Pfam" id="PF20327">
    <property type="entry name" value="DUF6622"/>
    <property type="match status" value="1"/>
</dbReference>
<proteinExistence type="predicted"/>
<keyword evidence="1" id="KW-0472">Membrane</keyword>
<evidence type="ECO:0000256" key="1">
    <source>
        <dbReference type="SAM" id="Phobius"/>
    </source>
</evidence>
<keyword evidence="1" id="KW-0812">Transmembrane</keyword>
<evidence type="ECO:0000313" key="2">
    <source>
        <dbReference type="EMBL" id="NHZ43326.1"/>
    </source>
</evidence>
<dbReference type="RefSeq" id="WP_167079307.1">
    <property type="nucleotide sequence ID" value="NZ_VVIW01000018.1"/>
</dbReference>
<name>A0ABX0MM98_9BURK</name>
<dbReference type="EMBL" id="VVIW01000018">
    <property type="protein sequence ID" value="NHZ43326.1"/>
    <property type="molecule type" value="Genomic_DNA"/>
</dbReference>
<feature type="transmembrane region" description="Helical" evidence="1">
    <location>
        <begin position="100"/>
        <end position="123"/>
    </location>
</feature>
<reference evidence="2 3" key="1">
    <citation type="submission" date="2019-09" db="EMBL/GenBank/DDBJ databases">
        <title>Taxonomy of Antarctic Massilia spp.: description of Massilia rubra sp. nov., Massilia aquatica sp. nov., Massilia mucilaginosa sp. nov., Massilia frigida sp. nov. isolated from streams, lakes and regoliths.</title>
        <authorList>
            <person name="Holochova P."/>
            <person name="Sedlacek I."/>
            <person name="Kralova S."/>
            <person name="Maslanova I."/>
            <person name="Busse H.-J."/>
            <person name="Stankova E."/>
            <person name="Vrbovska V."/>
            <person name="Kovarovic V."/>
            <person name="Bartak M."/>
            <person name="Svec P."/>
            <person name="Pantucek R."/>
        </authorList>
    </citation>
    <scope>NUCLEOTIDE SEQUENCE [LARGE SCALE GENOMIC DNA]</scope>
    <source>
        <strain evidence="2 3">CCM 8693</strain>
    </source>
</reference>